<dbReference type="Gene3D" id="3.40.720.10">
    <property type="entry name" value="Alkaline Phosphatase, subunit A"/>
    <property type="match status" value="1"/>
</dbReference>
<dbReference type="InterPro" id="IPR002591">
    <property type="entry name" value="Phosphodiest/P_Trfase"/>
</dbReference>
<dbReference type="AlphaFoldDB" id="F0JID2"/>
<dbReference type="STRING" id="641491.DND132_0971"/>
<sequence length="513" mass="56507">MNPVYILGLDAYDHVLMKQWAAEGALPHLAELLDSGPYWDLHGSTEVLQGSIWPGFATSADPGRHGMYFVYQMKPGSYSLAKMRADDMRAEPFWNAACAAGLETVVLDVPKVALGAHPRLVQVVEYGAMDHYSRYASHPRALAGRLRATHGEHVLLKPFRQPVTDDQSRDLLAGLLRGVRQKNALGMELIEEHDPRLFISVFGEAHAAGHHFWALMDGQAGQSGDPALRRALKEIYVALDQAVGDFIKRYASRANILLVSGHGMDRDERSHWVMDDVLIHLGLLSMPGRPDPAREPRGNARRPVRGGLLKRLDLGLRRLVKEYAPAAVTDRIHLMLQQRKGVDHARSIAWSLPSDHQGCIRLNVRGREPQGIIDPVDYAGTVDNIVEQIGRLVNADTGNPIAERIFKIQETYAGGAHLDVLPDISVLWRNEPINRVRHPQRGEFAVSRAPWGVRCGNHRLEGFCLATGPDIRNGGHAGEADLQDIGASALSLLGVPVPDALESVPLPHLLAED</sequence>
<dbReference type="EMBL" id="CP003220">
    <property type="protein sequence ID" value="EGB14184.1"/>
    <property type="molecule type" value="Genomic_DNA"/>
</dbReference>
<dbReference type="SUPFAM" id="SSF53649">
    <property type="entry name" value="Alkaline phosphatase-like"/>
    <property type="match status" value="1"/>
</dbReference>
<dbReference type="HOGENOM" id="CLU_024306_0_0_7"/>
<evidence type="ECO:0008006" key="3">
    <source>
        <dbReference type="Google" id="ProtNLM"/>
    </source>
</evidence>
<accession>F0JID2</accession>
<protein>
    <recommendedName>
        <fullName evidence="3">Type I phosphodiesterase/nucleotide pyrophosphatase</fullName>
    </recommendedName>
</protein>
<evidence type="ECO:0000313" key="1">
    <source>
        <dbReference type="EMBL" id="EGB14184.1"/>
    </source>
</evidence>
<keyword evidence="2" id="KW-1185">Reference proteome</keyword>
<evidence type="ECO:0000313" key="2">
    <source>
        <dbReference type="Proteomes" id="UP000007845"/>
    </source>
</evidence>
<dbReference type="Pfam" id="PF01663">
    <property type="entry name" value="Phosphodiest"/>
    <property type="match status" value="1"/>
</dbReference>
<reference evidence="1 2" key="1">
    <citation type="journal article" date="2011" name="J. Bacteriol.">
        <title>Genome sequence of the mercury-methylating strain Desulfovibrio desulfuricans ND132.</title>
        <authorList>
            <person name="Brown S.D."/>
            <person name="Gilmour C.C."/>
            <person name="Kucken A.M."/>
            <person name="Wall J.D."/>
            <person name="Elias D.A."/>
            <person name="Brandt C.C."/>
            <person name="Podar M."/>
            <person name="Chertkov O."/>
            <person name="Held B."/>
            <person name="Bruce D.C."/>
            <person name="Detter J.C."/>
            <person name="Tapia R."/>
            <person name="Han C.S."/>
            <person name="Goodwin L.A."/>
            <person name="Cheng J.F."/>
            <person name="Pitluck S."/>
            <person name="Woyke T."/>
            <person name="Mikhailova N."/>
            <person name="Ivanova N.N."/>
            <person name="Han J."/>
            <person name="Lucas S."/>
            <person name="Lapidus A.L."/>
            <person name="Land M.L."/>
            <person name="Hauser L.J."/>
            <person name="Palumbo A.V."/>
        </authorList>
    </citation>
    <scope>NUCLEOTIDE SEQUENCE [LARGE SCALE GENOMIC DNA]</scope>
    <source>
        <strain evidence="1 2">ND132</strain>
    </source>
</reference>
<dbReference type="Proteomes" id="UP000007845">
    <property type="component" value="Chromosome"/>
</dbReference>
<dbReference type="OrthoDB" id="9771966at2"/>
<dbReference type="InterPro" id="IPR017850">
    <property type="entry name" value="Alkaline_phosphatase_core_sf"/>
</dbReference>
<organism evidence="1 2">
    <name type="scientific">Pseudodesulfovibrio mercurii</name>
    <dbReference type="NCBI Taxonomy" id="641491"/>
    <lineage>
        <taxon>Bacteria</taxon>
        <taxon>Pseudomonadati</taxon>
        <taxon>Thermodesulfobacteriota</taxon>
        <taxon>Desulfovibrionia</taxon>
        <taxon>Desulfovibrionales</taxon>
        <taxon>Desulfovibrionaceae</taxon>
    </lineage>
</organism>
<gene>
    <name evidence="1" type="ORF">DND132_0971</name>
</gene>
<dbReference type="KEGG" id="ddn:DND132_0971"/>
<proteinExistence type="predicted"/>
<name>F0JID2_9BACT</name>
<dbReference type="eggNOG" id="COG3379">
    <property type="taxonomic scope" value="Bacteria"/>
</dbReference>
<dbReference type="RefSeq" id="WP_014321612.1">
    <property type="nucleotide sequence ID" value="NC_016803.1"/>
</dbReference>